<dbReference type="EMBL" id="JAPFFF010000184">
    <property type="protein sequence ID" value="KAK8835326.1"/>
    <property type="molecule type" value="Genomic_DNA"/>
</dbReference>
<comment type="caution">
    <text evidence="2">The sequence shown here is derived from an EMBL/GenBank/DDBJ whole genome shotgun (WGS) entry which is preliminary data.</text>
</comment>
<dbReference type="Proteomes" id="UP001470230">
    <property type="component" value="Unassembled WGS sequence"/>
</dbReference>
<evidence type="ECO:0000313" key="2">
    <source>
        <dbReference type="EMBL" id="KAK8835326.1"/>
    </source>
</evidence>
<accession>A0ABR2GNT0</accession>
<name>A0ABR2GNT0_9EUKA</name>
<dbReference type="EMBL" id="JAPFFF010000750">
    <property type="protein sequence ID" value="KAK8833650.1"/>
    <property type="molecule type" value="Genomic_DNA"/>
</dbReference>
<dbReference type="Pfam" id="PF12784">
    <property type="entry name" value="PDDEXK_2"/>
    <property type="match status" value="1"/>
</dbReference>
<evidence type="ECO:0000313" key="3">
    <source>
        <dbReference type="Proteomes" id="UP001470230"/>
    </source>
</evidence>
<dbReference type="InterPro" id="IPR010106">
    <property type="entry name" value="RpnA"/>
</dbReference>
<evidence type="ECO:0000313" key="1">
    <source>
        <dbReference type="EMBL" id="KAK8833650.1"/>
    </source>
</evidence>
<organism evidence="2 3">
    <name type="scientific">Tritrichomonas musculus</name>
    <dbReference type="NCBI Taxonomy" id="1915356"/>
    <lineage>
        <taxon>Eukaryota</taxon>
        <taxon>Metamonada</taxon>
        <taxon>Parabasalia</taxon>
        <taxon>Tritrichomonadida</taxon>
        <taxon>Tritrichomonadidae</taxon>
        <taxon>Tritrichomonas</taxon>
    </lineage>
</organism>
<dbReference type="NCBIfam" id="TIGR01784">
    <property type="entry name" value="T_den_put_tspse"/>
    <property type="match status" value="1"/>
</dbReference>
<proteinExistence type="predicted"/>
<evidence type="ECO:0008006" key="4">
    <source>
        <dbReference type="Google" id="ProtNLM"/>
    </source>
</evidence>
<dbReference type="PANTHER" id="PTHR41317:SF1">
    <property type="entry name" value="PD-(D_E)XK NUCLEASE FAMILY TRANSPOSASE"/>
    <property type="match status" value="1"/>
</dbReference>
<protein>
    <recommendedName>
        <fullName evidence="4">Rpn family recombination-promoting nuclease/putative transposase</fullName>
    </recommendedName>
</protein>
<keyword evidence="3" id="KW-1185">Reference proteome</keyword>
<dbReference type="PANTHER" id="PTHR41317">
    <property type="entry name" value="PD-(D_E)XK NUCLEASE FAMILY TRANSPOSASE"/>
    <property type="match status" value="1"/>
</dbReference>
<sequence>MEHELLSKTNDKVFKELFTRNKSCMVDFLKCILNIPNEEFENLEFVDTHTRKGSALDGEYILDIKVKTKSNIIDVEMQVKRTPILEQRIIVYLANMVKDQSCEGFKYKDIKKSVSIIIAAEHNVKKDNRYFHKYNMRDEQDNSMFTDLLEVDLLELKKLPNNDDGTHLWDWLRFIKTNDKEEMEMLAQENPEIEKAYEALQDLSKDEAVRHDAQQREMYLQNELAINEEKYNQGMEKGIEKGMEKGKQSEKIEIAKNMILDKEPIEKIKRYTGLTLEEIEKLR</sequence>
<reference evidence="2 3" key="1">
    <citation type="submission" date="2024-04" db="EMBL/GenBank/DDBJ databases">
        <title>Tritrichomonas musculus Genome.</title>
        <authorList>
            <person name="Alves-Ferreira E."/>
            <person name="Grigg M."/>
            <person name="Lorenzi H."/>
            <person name="Galac M."/>
        </authorList>
    </citation>
    <scope>NUCLEOTIDE SEQUENCE [LARGE SCALE GENOMIC DNA]</scope>
    <source>
        <strain evidence="2 3">EAF2021</strain>
    </source>
</reference>
<gene>
    <name evidence="2" type="ORF">M9Y10_013531</name>
    <name evidence="1" type="ORF">M9Y10_042531</name>
</gene>